<dbReference type="OrthoDB" id="3228311at2759"/>
<dbReference type="EMBL" id="PGCJ01000427">
    <property type="protein sequence ID" value="PLW28932.1"/>
    <property type="molecule type" value="Genomic_DNA"/>
</dbReference>
<organism evidence="2 3">
    <name type="scientific">Puccinia coronata f. sp. avenae</name>
    <dbReference type="NCBI Taxonomy" id="200324"/>
    <lineage>
        <taxon>Eukaryota</taxon>
        <taxon>Fungi</taxon>
        <taxon>Dikarya</taxon>
        <taxon>Basidiomycota</taxon>
        <taxon>Pucciniomycotina</taxon>
        <taxon>Pucciniomycetes</taxon>
        <taxon>Pucciniales</taxon>
        <taxon>Pucciniaceae</taxon>
        <taxon>Puccinia</taxon>
    </lineage>
</organism>
<evidence type="ECO:0000313" key="2">
    <source>
        <dbReference type="EMBL" id="PLW28932.1"/>
    </source>
</evidence>
<dbReference type="InterPro" id="IPR052717">
    <property type="entry name" value="Vacuolar_transposase_reg"/>
</dbReference>
<gene>
    <name evidence="2" type="ORF">PCANC_26670</name>
</gene>
<dbReference type="SUPFAM" id="SSF53098">
    <property type="entry name" value="Ribonuclease H-like"/>
    <property type="match status" value="1"/>
</dbReference>
<dbReference type="GO" id="GO:0005634">
    <property type="term" value="C:nucleus"/>
    <property type="evidence" value="ECO:0007669"/>
    <property type="project" value="TreeGrafter"/>
</dbReference>
<evidence type="ECO:0000256" key="1">
    <source>
        <dbReference type="SAM" id="MobiDB-lite"/>
    </source>
</evidence>
<sequence>MNVDRYPFGGTRHPLAGTPRTRLTPARRVRLTVQRTRAVQRPGLRPQTLQNTREHYHPTSYHQQPAYQNSWSLINPTTNSVHQSLTNAMPRTRKKTMSTQELTPEDKTNPNSPQAASGIVPAKRLTDKEELSIIIYRLLEESGTIKLEAMPLEFVCLSKSHTGEYLANTVHLVAEKFGIQDKICGMVTDNAKNNEVMVRELKKLKWPRFKGDTQWIRCFAHILNLIAQAILRPFGA</sequence>
<dbReference type="PANTHER" id="PTHR46169:SF15">
    <property type="entry name" value="INNER CENTROMERE PROTEIN A-LIKE ISOFORM X1-RELATED"/>
    <property type="match status" value="1"/>
</dbReference>
<reference evidence="2 3" key="1">
    <citation type="submission" date="2017-11" db="EMBL/GenBank/DDBJ databases">
        <title>De novo assembly and phasing of dikaryotic genomes from two isolates of Puccinia coronata f. sp. avenae, the causal agent of oat crown rust.</title>
        <authorList>
            <person name="Miller M.E."/>
            <person name="Zhang Y."/>
            <person name="Omidvar V."/>
            <person name="Sperschneider J."/>
            <person name="Schwessinger B."/>
            <person name="Raley C."/>
            <person name="Palmer J.M."/>
            <person name="Garnica D."/>
            <person name="Upadhyaya N."/>
            <person name="Rathjen J."/>
            <person name="Taylor J.M."/>
            <person name="Park R.F."/>
            <person name="Dodds P.N."/>
            <person name="Hirsch C.D."/>
            <person name="Kianian S.F."/>
            <person name="Figueroa M."/>
        </authorList>
    </citation>
    <scope>NUCLEOTIDE SEQUENCE [LARGE SCALE GENOMIC DNA]</scope>
    <source>
        <strain evidence="2">12NC29</strain>
    </source>
</reference>
<dbReference type="PANTHER" id="PTHR46169">
    <property type="entry name" value="DNA REPLICATION-RELATED ELEMENT FACTOR, ISOFORM A"/>
    <property type="match status" value="1"/>
</dbReference>
<evidence type="ECO:0000313" key="3">
    <source>
        <dbReference type="Proteomes" id="UP000235388"/>
    </source>
</evidence>
<feature type="region of interest" description="Disordered" evidence="1">
    <location>
        <begin position="89"/>
        <end position="118"/>
    </location>
</feature>
<dbReference type="Proteomes" id="UP000235388">
    <property type="component" value="Unassembled WGS sequence"/>
</dbReference>
<dbReference type="GO" id="GO:0006357">
    <property type="term" value="P:regulation of transcription by RNA polymerase II"/>
    <property type="evidence" value="ECO:0007669"/>
    <property type="project" value="TreeGrafter"/>
</dbReference>
<name>A0A2N5TTW3_9BASI</name>
<feature type="region of interest" description="Disordered" evidence="1">
    <location>
        <begin position="1"/>
        <end position="20"/>
    </location>
</feature>
<comment type="caution">
    <text evidence="2">The sequence shown here is derived from an EMBL/GenBank/DDBJ whole genome shotgun (WGS) entry which is preliminary data.</text>
</comment>
<dbReference type="AlphaFoldDB" id="A0A2N5TTW3"/>
<proteinExistence type="predicted"/>
<keyword evidence="3" id="KW-1185">Reference proteome</keyword>
<dbReference type="InterPro" id="IPR012337">
    <property type="entry name" value="RNaseH-like_sf"/>
</dbReference>
<protein>
    <recommendedName>
        <fullName evidence="4">DUF659 domain-containing protein</fullName>
    </recommendedName>
</protein>
<accession>A0A2N5TTW3</accession>
<evidence type="ECO:0008006" key="4">
    <source>
        <dbReference type="Google" id="ProtNLM"/>
    </source>
</evidence>